<sequence>MEYHFDPMCPFAYQTSIWIREVRALTGLQIDWRFFSLEEINRVDGKKHPWERDWSYGWSLMRIGALLRRRDREDSGDRLDRWYATIGRELHSYGGKPHDPVVARGLLEQIGIDPATVDEAIADPTTHDDVRADHQRVVTAGGFGVPTLFFPDGQALFGPVLIDPPTGDAALRLWSLVTGMLEFPNVFELQRPKGEREGRAIAESLAPYVTGRDWISINRGKVVDLSMVPKTVPQTSTDAGST</sequence>
<dbReference type="InterPro" id="IPR053977">
    <property type="entry name" value="Rv2466c-like"/>
</dbReference>
<dbReference type="Proteomes" id="UP000655868">
    <property type="component" value="Unassembled WGS sequence"/>
</dbReference>
<protein>
    <submittedName>
        <fullName evidence="1">DsbA family protein</fullName>
    </submittedName>
</protein>
<dbReference type="EMBL" id="JAEMNV010000006">
    <property type="protein sequence ID" value="MBJ8341098.1"/>
    <property type="molecule type" value="Genomic_DNA"/>
</dbReference>
<proteinExistence type="predicted"/>
<reference evidence="1" key="1">
    <citation type="submission" date="2020-12" db="EMBL/GenBank/DDBJ databases">
        <title>Antrihabitans popcorni sp. nov. and Antrihabitans auranticaus sp. nov., isolated from a larva cave.</title>
        <authorList>
            <person name="Lee S.D."/>
            <person name="Kim I.S."/>
        </authorList>
    </citation>
    <scope>NUCLEOTIDE SEQUENCE</scope>
    <source>
        <strain evidence="1">YC3-6</strain>
    </source>
</reference>
<comment type="caution">
    <text evidence="1">The sequence shown here is derived from an EMBL/GenBank/DDBJ whole genome shotgun (WGS) entry which is preliminary data.</text>
</comment>
<dbReference type="AlphaFoldDB" id="A0A934NT76"/>
<name>A0A934NT76_9NOCA</name>
<evidence type="ECO:0000313" key="2">
    <source>
        <dbReference type="Proteomes" id="UP000655868"/>
    </source>
</evidence>
<gene>
    <name evidence="1" type="ORF">JGU71_19610</name>
</gene>
<accession>A0A934NT76</accession>
<dbReference type="SUPFAM" id="SSF52833">
    <property type="entry name" value="Thioredoxin-like"/>
    <property type="match status" value="1"/>
</dbReference>
<dbReference type="Gene3D" id="3.40.30.10">
    <property type="entry name" value="Glutaredoxin"/>
    <property type="match status" value="1"/>
</dbReference>
<keyword evidence="2" id="KW-1185">Reference proteome</keyword>
<dbReference type="InterPro" id="IPR036249">
    <property type="entry name" value="Thioredoxin-like_sf"/>
</dbReference>
<dbReference type="Pfam" id="PF22234">
    <property type="entry name" value="Rv2466c-like"/>
    <property type="match status" value="1"/>
</dbReference>
<evidence type="ECO:0000313" key="1">
    <source>
        <dbReference type="EMBL" id="MBJ8341098.1"/>
    </source>
</evidence>
<organism evidence="1 2">
    <name type="scientific">Antrihabitans stalagmiti</name>
    <dbReference type="NCBI Taxonomy" id="2799499"/>
    <lineage>
        <taxon>Bacteria</taxon>
        <taxon>Bacillati</taxon>
        <taxon>Actinomycetota</taxon>
        <taxon>Actinomycetes</taxon>
        <taxon>Mycobacteriales</taxon>
        <taxon>Nocardiaceae</taxon>
        <taxon>Antrihabitans</taxon>
    </lineage>
</organism>